<sequence length="253" mass="25419">MRQALEDHFLKIVEHQAVLGIQGERLLRLAATHHEVETGNTDKCSGNPTHAGGSSSNSSSRRRQSMDCMADGSKYSSSECSTRPYPTSAAACGGGGQALMSQLAGTVDSTATSTADVQGSGARSTSTPSHGRLNPTAAAHAATSAGVAAAIAAEAAAAATEAMATRATLYAQTLGRPGEDLQAARCRTNMPFQPPAPALHDEILQGICDAHCGSPRSSGGFARARSAATATGELAGGSAGAVCKDGGFAMSVS</sequence>
<feature type="compositionally biased region" description="Polar residues" evidence="1">
    <location>
        <begin position="74"/>
        <end position="85"/>
    </location>
</feature>
<dbReference type="RefSeq" id="XP_026191294.1">
    <property type="nucleotide sequence ID" value="XM_026335509.1"/>
</dbReference>
<proteinExistence type="predicted"/>
<evidence type="ECO:0000313" key="3">
    <source>
        <dbReference type="RefSeq" id="XP_026191294.1"/>
    </source>
</evidence>
<organism evidence="2 3">
    <name type="scientific">Cyclospora cayetanensis</name>
    <dbReference type="NCBI Taxonomy" id="88456"/>
    <lineage>
        <taxon>Eukaryota</taxon>
        <taxon>Sar</taxon>
        <taxon>Alveolata</taxon>
        <taxon>Apicomplexa</taxon>
        <taxon>Conoidasida</taxon>
        <taxon>Coccidia</taxon>
        <taxon>Eucoccidiorida</taxon>
        <taxon>Eimeriorina</taxon>
        <taxon>Eimeriidae</taxon>
        <taxon>Cyclospora</taxon>
    </lineage>
</organism>
<keyword evidence="2" id="KW-1185">Reference proteome</keyword>
<evidence type="ECO:0000313" key="2">
    <source>
        <dbReference type="Proteomes" id="UP000515125"/>
    </source>
</evidence>
<feature type="compositionally biased region" description="Polar residues" evidence="1">
    <location>
        <begin position="110"/>
        <end position="129"/>
    </location>
</feature>
<dbReference type="AlphaFoldDB" id="A0A6P6RUW5"/>
<protein>
    <submittedName>
        <fullName evidence="3">Uncharacterized protein LOC113146870</fullName>
    </submittedName>
</protein>
<gene>
    <name evidence="3" type="primary">LOC113146870</name>
</gene>
<evidence type="ECO:0000256" key="1">
    <source>
        <dbReference type="SAM" id="MobiDB-lite"/>
    </source>
</evidence>
<accession>A0A6P6RUW5</accession>
<dbReference type="Proteomes" id="UP000515125">
    <property type="component" value="Unplaced"/>
</dbReference>
<feature type="region of interest" description="Disordered" evidence="1">
    <location>
        <begin position="110"/>
        <end position="138"/>
    </location>
</feature>
<dbReference type="GeneID" id="113146870"/>
<feature type="compositionally biased region" description="Polar residues" evidence="1">
    <location>
        <begin position="38"/>
        <end position="48"/>
    </location>
</feature>
<reference evidence="3" key="1">
    <citation type="submission" date="2025-08" db="UniProtKB">
        <authorList>
            <consortium name="RefSeq"/>
        </authorList>
    </citation>
    <scope>IDENTIFICATION</scope>
</reference>
<name>A0A6P6RUW5_9EIME</name>
<feature type="region of interest" description="Disordered" evidence="1">
    <location>
        <begin position="37"/>
        <end position="87"/>
    </location>
</feature>